<feature type="domain" description="PAS" evidence="10">
    <location>
        <begin position="113"/>
        <end position="190"/>
    </location>
</feature>
<dbReference type="SUPFAM" id="SSF55874">
    <property type="entry name" value="ATPase domain of HSP90 chaperone/DNA topoisomerase II/histidine kinase"/>
    <property type="match status" value="1"/>
</dbReference>
<dbReference type="CDD" id="cd00130">
    <property type="entry name" value="PAS"/>
    <property type="match status" value="1"/>
</dbReference>
<reference evidence="12" key="1">
    <citation type="submission" date="2016-02" db="EMBL/GenBank/DDBJ databases">
        <authorList>
            <person name="Holder M.E."/>
            <person name="Ajami N.J."/>
            <person name="Petrosino J.F."/>
        </authorList>
    </citation>
    <scope>NUCLEOTIDE SEQUENCE [LARGE SCALE GENOMIC DNA]</scope>
    <source>
        <strain evidence="12">CCUG 45958</strain>
    </source>
</reference>
<dbReference type="InterPro" id="IPR035965">
    <property type="entry name" value="PAS-like_dom_sf"/>
</dbReference>
<dbReference type="InterPro" id="IPR000014">
    <property type="entry name" value="PAS"/>
</dbReference>
<keyword evidence="6" id="KW-0902">Two-component regulatory system</keyword>
<keyword evidence="3 7" id="KW-0597">Phosphoprotein</keyword>
<dbReference type="InterPro" id="IPR013655">
    <property type="entry name" value="PAS_fold_3"/>
</dbReference>
<dbReference type="SMART" id="SM00387">
    <property type="entry name" value="HATPase_c"/>
    <property type="match status" value="1"/>
</dbReference>
<protein>
    <recommendedName>
        <fullName evidence="2">histidine kinase</fullName>
        <ecNumber evidence="2">2.7.13.3</ecNumber>
    </recommendedName>
</protein>
<dbReference type="SUPFAM" id="SSF55785">
    <property type="entry name" value="PYP-like sensor domain (PAS domain)"/>
    <property type="match status" value="1"/>
</dbReference>
<dbReference type="Pfam" id="PF08447">
    <property type="entry name" value="PAS_3"/>
    <property type="match status" value="1"/>
</dbReference>
<dbReference type="Gene3D" id="3.30.450.20">
    <property type="entry name" value="PAS domain"/>
    <property type="match status" value="1"/>
</dbReference>
<evidence type="ECO:0000256" key="2">
    <source>
        <dbReference type="ARBA" id="ARBA00012438"/>
    </source>
</evidence>
<dbReference type="InterPro" id="IPR011006">
    <property type="entry name" value="CheY-like_superfamily"/>
</dbReference>
<accession>A0A0X8JMY5</accession>
<dbReference type="InterPro" id="IPR003661">
    <property type="entry name" value="HisK_dim/P_dom"/>
</dbReference>
<dbReference type="InterPro" id="IPR036097">
    <property type="entry name" value="HisK_dim/P_sf"/>
</dbReference>
<dbReference type="SMART" id="SM00091">
    <property type="entry name" value="PAS"/>
    <property type="match status" value="1"/>
</dbReference>
<dbReference type="Gene3D" id="3.40.50.2300">
    <property type="match status" value="2"/>
</dbReference>
<dbReference type="PROSITE" id="PS50109">
    <property type="entry name" value="HIS_KIN"/>
    <property type="match status" value="1"/>
</dbReference>
<dbReference type="InterPro" id="IPR003594">
    <property type="entry name" value="HATPase_dom"/>
</dbReference>
<evidence type="ECO:0000313" key="12">
    <source>
        <dbReference type="Proteomes" id="UP000069241"/>
    </source>
</evidence>
<proteinExistence type="predicted"/>
<sequence>MLEEYDGIVYVSDMDSHELLYMNKAGRELFSLDEAALSRRPRCYEVLQGRDAPCPFCTNTYLNESGFYEWEFYNPRLQRTLLLKDRKVRWNGRNARIEFATDVSGYRRAIAGHERQRDSILQSLPGGIIRVDARDGRTILWYGGRFLEILGYTDEQFAQELQGRTSYVHPDDQGKIGELKAALRESGKTASTEMRVVTRRGEVRILTATFRYEDAAASADGIPSFYSVGIDITEIKARQELQQKALEDACRAARAADRAKTDFLSRMSHDIRTPLNAILGMADIAGTRLNDPRGAGECLKKIQTSGRHLLNLINEVLDMSKIESGQMRLAAEEMELAELVRNVLDVCGSLVKEKGHTLAVRADVAHERVRGDFGRLQQLFTNLLANAAKYTPAGGSISFSIDELPSLYTDVGLFECVIEDNGIGMSEDFVKHLFEPFKRADDPRICKVQGTGLGLVISRSIVRLMGGGIKVESRPEEGSRFIVSLPLRLAKETAAAAGAACEQAVLVLAADQEQNLRACRLLEDLGLRAVPAHSAAEARERISAERARSEHVAAVLLDQCLADEDEAASPRALRALCGEEQSLRVILVREPLSADGDSMRDGVDAFLDRPLFRSTLRRALLPGDAEGAESALSASNASLEGKRILLAEDNEINREIVVGLLEMKGASVDAAEDGQRALEMFCASAPDTYDLILMDIQMPRLNGYEAAAAIRARDRADARRVPILALTADAFPEDALLARRYGMNEHISKPVAAEQLYHAVGRWLL</sequence>
<gene>
    <name evidence="11" type="ORF">AXF13_09065</name>
</gene>
<dbReference type="PROSITE" id="PS50112">
    <property type="entry name" value="PAS"/>
    <property type="match status" value="1"/>
</dbReference>
<evidence type="ECO:0000256" key="3">
    <source>
        <dbReference type="ARBA" id="ARBA00022553"/>
    </source>
</evidence>
<dbReference type="GO" id="GO:0000155">
    <property type="term" value="F:phosphorelay sensor kinase activity"/>
    <property type="evidence" value="ECO:0007669"/>
    <property type="project" value="InterPro"/>
</dbReference>
<dbReference type="Gene3D" id="1.10.287.130">
    <property type="match status" value="1"/>
</dbReference>
<evidence type="ECO:0000256" key="7">
    <source>
        <dbReference type="PROSITE-ProRule" id="PRU00169"/>
    </source>
</evidence>
<dbReference type="PANTHER" id="PTHR45339:SF1">
    <property type="entry name" value="HYBRID SIGNAL TRANSDUCTION HISTIDINE KINASE J"/>
    <property type="match status" value="1"/>
</dbReference>
<dbReference type="Pfam" id="PF00512">
    <property type="entry name" value="HisKA"/>
    <property type="match status" value="1"/>
</dbReference>
<dbReference type="PROSITE" id="PS50110">
    <property type="entry name" value="RESPONSE_REGULATORY"/>
    <property type="match status" value="1"/>
</dbReference>
<keyword evidence="12" id="KW-1185">Reference proteome</keyword>
<dbReference type="EMBL" id="CP014229">
    <property type="protein sequence ID" value="AMD91557.1"/>
    <property type="molecule type" value="Genomic_DNA"/>
</dbReference>
<comment type="catalytic activity">
    <reaction evidence="1">
        <text>ATP + protein L-histidine = ADP + protein N-phospho-L-histidine.</text>
        <dbReference type="EC" id="2.7.13.3"/>
    </reaction>
</comment>
<dbReference type="Gene3D" id="3.30.565.10">
    <property type="entry name" value="Histidine kinase-like ATPase, C-terminal domain"/>
    <property type="match status" value="1"/>
</dbReference>
<keyword evidence="5 11" id="KW-0418">Kinase</keyword>
<dbReference type="SUPFAM" id="SSF52172">
    <property type="entry name" value="CheY-like"/>
    <property type="match status" value="2"/>
</dbReference>
<dbReference type="SUPFAM" id="SSF47384">
    <property type="entry name" value="Homodimeric domain of signal transducing histidine kinase"/>
    <property type="match status" value="1"/>
</dbReference>
<dbReference type="InterPro" id="IPR036890">
    <property type="entry name" value="HATPase_C_sf"/>
</dbReference>
<feature type="modified residue" description="4-aspartylphosphate" evidence="7">
    <location>
        <position position="695"/>
    </location>
</feature>
<dbReference type="InterPro" id="IPR001789">
    <property type="entry name" value="Sig_transdc_resp-reg_receiver"/>
</dbReference>
<dbReference type="CDD" id="cd00082">
    <property type="entry name" value="HisKA"/>
    <property type="match status" value="1"/>
</dbReference>
<dbReference type="FunFam" id="3.30.565.10:FF:000006">
    <property type="entry name" value="Sensor histidine kinase WalK"/>
    <property type="match status" value="1"/>
</dbReference>
<evidence type="ECO:0000256" key="1">
    <source>
        <dbReference type="ARBA" id="ARBA00000085"/>
    </source>
</evidence>
<dbReference type="SMART" id="SM00388">
    <property type="entry name" value="HisKA"/>
    <property type="match status" value="1"/>
</dbReference>
<dbReference type="PANTHER" id="PTHR45339">
    <property type="entry name" value="HYBRID SIGNAL TRANSDUCTION HISTIDINE KINASE J"/>
    <property type="match status" value="1"/>
</dbReference>
<dbReference type="NCBIfam" id="TIGR00229">
    <property type="entry name" value="sensory_box"/>
    <property type="match status" value="1"/>
</dbReference>
<dbReference type="Proteomes" id="UP000069241">
    <property type="component" value="Chromosome"/>
</dbReference>
<dbReference type="Pfam" id="PF00072">
    <property type="entry name" value="Response_reg"/>
    <property type="match status" value="1"/>
</dbReference>
<dbReference type="PRINTS" id="PR00344">
    <property type="entry name" value="BCTRLSENSOR"/>
</dbReference>
<dbReference type="KEGG" id="dfi:AXF13_09065"/>
<dbReference type="EC" id="2.7.13.3" evidence="2"/>
<evidence type="ECO:0000256" key="6">
    <source>
        <dbReference type="ARBA" id="ARBA00023012"/>
    </source>
</evidence>
<evidence type="ECO:0000259" key="8">
    <source>
        <dbReference type="PROSITE" id="PS50109"/>
    </source>
</evidence>
<evidence type="ECO:0000259" key="9">
    <source>
        <dbReference type="PROSITE" id="PS50110"/>
    </source>
</evidence>
<dbReference type="CDD" id="cd17546">
    <property type="entry name" value="REC_hyHK_CKI1_RcsC-like"/>
    <property type="match status" value="1"/>
</dbReference>
<feature type="domain" description="Response regulatory" evidence="9">
    <location>
        <begin position="643"/>
        <end position="764"/>
    </location>
</feature>
<feature type="domain" description="Histidine kinase" evidence="8">
    <location>
        <begin position="266"/>
        <end position="489"/>
    </location>
</feature>
<dbReference type="Pfam" id="PF02518">
    <property type="entry name" value="HATPase_c"/>
    <property type="match status" value="1"/>
</dbReference>
<evidence type="ECO:0000313" key="11">
    <source>
        <dbReference type="EMBL" id="AMD91557.1"/>
    </source>
</evidence>
<evidence type="ECO:0000256" key="4">
    <source>
        <dbReference type="ARBA" id="ARBA00022679"/>
    </source>
</evidence>
<dbReference type="InterPro" id="IPR004358">
    <property type="entry name" value="Sig_transdc_His_kin-like_C"/>
</dbReference>
<dbReference type="STRING" id="44742.AXF13_09065"/>
<dbReference type="AlphaFoldDB" id="A0A0X8JMY5"/>
<name>A0A0X8JMY5_9BACT</name>
<evidence type="ECO:0000256" key="5">
    <source>
        <dbReference type="ARBA" id="ARBA00022777"/>
    </source>
</evidence>
<organism evidence="11 12">
    <name type="scientific">Desulfovibrio fairfieldensis</name>
    <dbReference type="NCBI Taxonomy" id="44742"/>
    <lineage>
        <taxon>Bacteria</taxon>
        <taxon>Pseudomonadati</taxon>
        <taxon>Thermodesulfobacteriota</taxon>
        <taxon>Desulfovibrionia</taxon>
        <taxon>Desulfovibrionales</taxon>
        <taxon>Desulfovibrionaceae</taxon>
        <taxon>Desulfovibrio</taxon>
    </lineage>
</organism>
<dbReference type="InterPro" id="IPR005467">
    <property type="entry name" value="His_kinase_dom"/>
</dbReference>
<evidence type="ECO:0000259" key="10">
    <source>
        <dbReference type="PROSITE" id="PS50112"/>
    </source>
</evidence>
<keyword evidence="4" id="KW-0808">Transferase</keyword>
<dbReference type="SMART" id="SM00448">
    <property type="entry name" value="REC"/>
    <property type="match status" value="2"/>
</dbReference>